<evidence type="ECO:0000256" key="1">
    <source>
        <dbReference type="SAM" id="MobiDB-lite"/>
    </source>
</evidence>
<protein>
    <submittedName>
        <fullName evidence="3">Uncharacterized protein</fullName>
    </submittedName>
</protein>
<accession>A0A9P5P8D5</accession>
<gene>
    <name evidence="3" type="ORF">BDP27DRAFT_1370802</name>
</gene>
<name>A0A9P5P8D5_9AGAR</name>
<dbReference type="OrthoDB" id="4349954at2759"/>
<proteinExistence type="predicted"/>
<dbReference type="EMBL" id="JADNRY010000258">
    <property type="protein sequence ID" value="KAF9060141.1"/>
    <property type="molecule type" value="Genomic_DNA"/>
</dbReference>
<reference evidence="3" key="1">
    <citation type="submission" date="2020-11" db="EMBL/GenBank/DDBJ databases">
        <authorList>
            <consortium name="DOE Joint Genome Institute"/>
            <person name="Ahrendt S."/>
            <person name="Riley R."/>
            <person name="Andreopoulos W."/>
            <person name="Labutti K."/>
            <person name="Pangilinan J."/>
            <person name="Ruiz-Duenas F.J."/>
            <person name="Barrasa J.M."/>
            <person name="Sanchez-Garcia M."/>
            <person name="Camarero S."/>
            <person name="Miyauchi S."/>
            <person name="Serrano A."/>
            <person name="Linde D."/>
            <person name="Babiker R."/>
            <person name="Drula E."/>
            <person name="Ayuso-Fernandez I."/>
            <person name="Pacheco R."/>
            <person name="Padilla G."/>
            <person name="Ferreira P."/>
            <person name="Barriuso J."/>
            <person name="Kellner H."/>
            <person name="Castanera R."/>
            <person name="Alfaro M."/>
            <person name="Ramirez L."/>
            <person name="Pisabarro A.G."/>
            <person name="Kuo A."/>
            <person name="Tritt A."/>
            <person name="Lipzen A."/>
            <person name="He G."/>
            <person name="Yan M."/>
            <person name="Ng V."/>
            <person name="Cullen D."/>
            <person name="Martin F."/>
            <person name="Rosso M.-N."/>
            <person name="Henrissat B."/>
            <person name="Hibbett D."/>
            <person name="Martinez A.T."/>
            <person name="Grigoriev I.V."/>
        </authorList>
    </citation>
    <scope>NUCLEOTIDE SEQUENCE</scope>
    <source>
        <strain evidence="3">AH 40177</strain>
    </source>
</reference>
<feature type="region of interest" description="Disordered" evidence="1">
    <location>
        <begin position="23"/>
        <end position="44"/>
    </location>
</feature>
<sequence>MSWLRTCMLLLIYLRQRRPAWPASEPRRTYPESTDGNPAGPPSEEWKIETVIPAPPLTPQHSVFKKCGVALLSTGNEIWDLMGQSSSSEFHLVSTWLHTTYSVEWMATRGQVLMKGPYRCLSSTPTSSSGPNKPNSIPRPHLQPIQALVSGLSRLHIAESAAAHFLHHEMTGQAWNPIARFPPDLEAPFFKSLHIYLRALHRTEYGYGRILYGAIRLTVEPYPYLKLELHGPDSMVAVKSLFDYDGDYTSWEYSHMEHDQEWDLMRSAGDAGGPGSSQGQAIYFAQCIWYTVFTAAATVKIRPIRLSAVPYAVPYQEA</sequence>
<comment type="caution">
    <text evidence="3">The sequence shown here is derived from an EMBL/GenBank/DDBJ whole genome shotgun (WGS) entry which is preliminary data.</text>
</comment>
<feature type="chain" id="PRO_5040320778" evidence="2">
    <location>
        <begin position="23"/>
        <end position="318"/>
    </location>
</feature>
<dbReference type="Proteomes" id="UP000772434">
    <property type="component" value="Unassembled WGS sequence"/>
</dbReference>
<keyword evidence="2" id="KW-0732">Signal</keyword>
<evidence type="ECO:0000256" key="2">
    <source>
        <dbReference type="SAM" id="SignalP"/>
    </source>
</evidence>
<evidence type="ECO:0000313" key="3">
    <source>
        <dbReference type="EMBL" id="KAF9060141.1"/>
    </source>
</evidence>
<dbReference type="AlphaFoldDB" id="A0A9P5P8D5"/>
<keyword evidence="4" id="KW-1185">Reference proteome</keyword>
<feature type="signal peptide" evidence="2">
    <location>
        <begin position="1"/>
        <end position="22"/>
    </location>
</feature>
<organism evidence="3 4">
    <name type="scientific">Rhodocollybia butyracea</name>
    <dbReference type="NCBI Taxonomy" id="206335"/>
    <lineage>
        <taxon>Eukaryota</taxon>
        <taxon>Fungi</taxon>
        <taxon>Dikarya</taxon>
        <taxon>Basidiomycota</taxon>
        <taxon>Agaricomycotina</taxon>
        <taxon>Agaricomycetes</taxon>
        <taxon>Agaricomycetidae</taxon>
        <taxon>Agaricales</taxon>
        <taxon>Marasmiineae</taxon>
        <taxon>Omphalotaceae</taxon>
        <taxon>Rhodocollybia</taxon>
    </lineage>
</organism>
<evidence type="ECO:0000313" key="4">
    <source>
        <dbReference type="Proteomes" id="UP000772434"/>
    </source>
</evidence>